<sequence>METFKKIMGEDGSFPILAIIMIGLLVFTGFGYMKWGSDEGLEVAYERAQLQAYYAAHGGVFDIGFTDLRSLSPNAIPPEPVILGGGIITDYEGNTTSYVHEVIRAPDVNVMGTAMADYNYLDIISVGRVEIKGYDGKSYTVYDTSKMKIQLMGLANFLYLTDIETTIFGEVIKFWQEDTLDGWVHSNDTIAIMNNPVFYDRVTTTAPIFFEAIGFNPQFVNYDPIFEYREIYLPEEATEIRNAASAGGTYFGDANGYWASRLVFLDRSGWRLYQWPFGTPFDSSAVVATGSPPAWQAIWVDGYLELQGVVRGQVTVGAHGHYNPTFLGYHCIRLVDDIRYYFANPNTGAFNDSTANAPADILGIVSEQNITIGDTWANGRQDGKFRTNFNPDSCHIVITAAMVALGESFSFEDQNEDPGTCTPWEFWNGTYNFMINGNPARDERGDIFMHGAITQKRRGYVHRSNQGGTGYGKHYNFDKRLSQMSPPYFIEATDSEGHALFEVISWDLR</sequence>
<dbReference type="AlphaFoldDB" id="A0A532UYI2"/>
<comment type="caution">
    <text evidence="2">The sequence shown here is derived from an EMBL/GenBank/DDBJ whole genome shotgun (WGS) entry which is preliminary data.</text>
</comment>
<proteinExistence type="predicted"/>
<evidence type="ECO:0000313" key="3">
    <source>
        <dbReference type="Proteomes" id="UP000319619"/>
    </source>
</evidence>
<evidence type="ECO:0008006" key="4">
    <source>
        <dbReference type="Google" id="ProtNLM"/>
    </source>
</evidence>
<dbReference type="Proteomes" id="UP000319619">
    <property type="component" value="Unassembled WGS sequence"/>
</dbReference>
<protein>
    <recommendedName>
        <fullName evidence="4">DUF4900 domain-containing protein</fullName>
    </recommendedName>
</protein>
<name>A0A532UYI2_UNCL8</name>
<keyword evidence="1" id="KW-0472">Membrane</keyword>
<evidence type="ECO:0000313" key="2">
    <source>
        <dbReference type="EMBL" id="TKJ39976.1"/>
    </source>
</evidence>
<dbReference type="EMBL" id="NJBN01000006">
    <property type="protein sequence ID" value="TKJ39976.1"/>
    <property type="molecule type" value="Genomic_DNA"/>
</dbReference>
<evidence type="ECO:0000256" key="1">
    <source>
        <dbReference type="SAM" id="Phobius"/>
    </source>
</evidence>
<reference evidence="2 3" key="1">
    <citation type="submission" date="2017-06" db="EMBL/GenBank/DDBJ databases">
        <title>Novel microbial phyla capable of carbon fixation and sulfur reduction in deep-sea sediments.</title>
        <authorList>
            <person name="Huang J."/>
            <person name="Baker B."/>
            <person name="Wang Y."/>
        </authorList>
    </citation>
    <scope>NUCLEOTIDE SEQUENCE [LARGE SCALE GENOMIC DNA]</scope>
    <source>
        <strain evidence="2">B3_LCP</strain>
    </source>
</reference>
<feature type="transmembrane region" description="Helical" evidence="1">
    <location>
        <begin position="12"/>
        <end position="33"/>
    </location>
</feature>
<gene>
    <name evidence="2" type="ORF">CEE37_09575</name>
</gene>
<keyword evidence="1" id="KW-0812">Transmembrane</keyword>
<organism evidence="2 3">
    <name type="scientific">candidate division LCP-89 bacterium B3_LCP</name>
    <dbReference type="NCBI Taxonomy" id="2012998"/>
    <lineage>
        <taxon>Bacteria</taxon>
        <taxon>Pseudomonadati</taxon>
        <taxon>Bacteria division LCP-89</taxon>
    </lineage>
</organism>
<keyword evidence="1" id="KW-1133">Transmembrane helix</keyword>
<accession>A0A532UYI2</accession>